<dbReference type="AlphaFoldDB" id="A0A2A9NT61"/>
<proteinExistence type="predicted"/>
<feature type="compositionally biased region" description="Polar residues" evidence="1">
    <location>
        <begin position="339"/>
        <end position="377"/>
    </location>
</feature>
<protein>
    <recommendedName>
        <fullName evidence="5">Transmembrane protein</fullName>
    </recommendedName>
</protein>
<keyword evidence="4" id="KW-1185">Reference proteome</keyword>
<name>A0A2A9NT61_9AGAR</name>
<sequence>MPTLTITIEDNSPLLNYDGFNWGGSLDDNMASRYSESTFTRTSITSAQMSFEYNGTNVQVYGAQRSNHGQYQVSIDGTLLDPQNGNAGGDGNYKASLYRSENLAQGSHKLTLSNRDPDKWLDVDFVTWTVVFGDPKEALVTNTIDDTSPLFHYSGNDWSPFPANSGKFFAGTGHSTFTFNATASLTFVGEAISLYGQVTPNGAPYTIELDNNPPTNYNASRVESYQMLLYHANNLGGGNHTLTFRCTPSGSQLCALDYVNVYNSASNPASNSPSSGSSARTGLSIGDVIGIALGSVAVAIALVIVALYVIWRKKGGTLFGRHHQPAYATVSSFGPPMVQTPQAISNDSSASIPPPQSQGGSVTSPVYSRNQLRTTGSVAPFHTPHASQEGVSDAFLDRGT</sequence>
<dbReference type="CDD" id="cd21699">
    <property type="entry name" value="JMTM_APP_like"/>
    <property type="match status" value="1"/>
</dbReference>
<reference evidence="3 4" key="1">
    <citation type="submission" date="2014-02" db="EMBL/GenBank/DDBJ databases">
        <title>Transposable element dynamics among asymbiotic and ectomycorrhizal Amanita fungi.</title>
        <authorList>
            <consortium name="DOE Joint Genome Institute"/>
            <person name="Hess J."/>
            <person name="Skrede I."/>
            <person name="Wolfe B."/>
            <person name="LaButti K."/>
            <person name="Ohm R.A."/>
            <person name="Grigoriev I.V."/>
            <person name="Pringle A."/>
        </authorList>
    </citation>
    <scope>NUCLEOTIDE SEQUENCE [LARGE SCALE GENOMIC DNA]</scope>
    <source>
        <strain evidence="3 4">SKay4041</strain>
    </source>
</reference>
<accession>A0A2A9NT61</accession>
<dbReference type="Gene3D" id="2.60.120.260">
    <property type="entry name" value="Galactose-binding domain-like"/>
    <property type="match status" value="2"/>
</dbReference>
<evidence type="ECO:0008006" key="5">
    <source>
        <dbReference type="Google" id="ProtNLM"/>
    </source>
</evidence>
<evidence type="ECO:0000256" key="1">
    <source>
        <dbReference type="SAM" id="MobiDB-lite"/>
    </source>
</evidence>
<gene>
    <name evidence="3" type="ORF">AMATHDRAFT_54218</name>
</gene>
<evidence type="ECO:0000313" key="4">
    <source>
        <dbReference type="Proteomes" id="UP000242287"/>
    </source>
</evidence>
<evidence type="ECO:0000256" key="2">
    <source>
        <dbReference type="SAM" id="Phobius"/>
    </source>
</evidence>
<organism evidence="3 4">
    <name type="scientific">Amanita thiersii Skay4041</name>
    <dbReference type="NCBI Taxonomy" id="703135"/>
    <lineage>
        <taxon>Eukaryota</taxon>
        <taxon>Fungi</taxon>
        <taxon>Dikarya</taxon>
        <taxon>Basidiomycota</taxon>
        <taxon>Agaricomycotina</taxon>
        <taxon>Agaricomycetes</taxon>
        <taxon>Agaricomycetidae</taxon>
        <taxon>Agaricales</taxon>
        <taxon>Pluteineae</taxon>
        <taxon>Amanitaceae</taxon>
        <taxon>Amanita</taxon>
    </lineage>
</organism>
<keyword evidence="2" id="KW-0812">Transmembrane</keyword>
<keyword evidence="2" id="KW-1133">Transmembrane helix</keyword>
<dbReference type="STRING" id="703135.A0A2A9NT61"/>
<feature type="transmembrane region" description="Helical" evidence="2">
    <location>
        <begin position="288"/>
        <end position="311"/>
    </location>
</feature>
<evidence type="ECO:0000313" key="3">
    <source>
        <dbReference type="EMBL" id="PFH53739.1"/>
    </source>
</evidence>
<keyword evidence="2" id="KW-0472">Membrane</keyword>
<dbReference type="EMBL" id="KZ301972">
    <property type="protein sequence ID" value="PFH53739.1"/>
    <property type="molecule type" value="Genomic_DNA"/>
</dbReference>
<dbReference type="Proteomes" id="UP000242287">
    <property type="component" value="Unassembled WGS sequence"/>
</dbReference>
<dbReference type="OrthoDB" id="2564234at2759"/>
<feature type="region of interest" description="Disordered" evidence="1">
    <location>
        <begin position="338"/>
        <end position="400"/>
    </location>
</feature>